<proteinExistence type="predicted"/>
<sequence length="248" mass="28136">MKGAFGVNSALDYPYEIKRLYCGAIHFGTNTTALGYLPNIVKGFTRTFPEENTSDERWQRCSRAGIAGYLALAFKIRLSMWGAQLMYPHTGAYQVHVFVEAGKQALTVKNEHKSSRYTPNSLVACSFQTLLDLPSELKFVDLTVDFLEIPMHLVGRLLCSDIFSSGSRRLERLIEEANEEPDRAMVFNQTKSRKNKAYWWVFISSMSLIAVFSTVTMKDIELNEHHGFDEFGDELAVLGLDCRIKRIA</sequence>
<protein>
    <submittedName>
        <fullName evidence="1">Uncharacterized protein</fullName>
    </submittedName>
</protein>
<keyword evidence="2" id="KW-1185">Reference proteome</keyword>
<name>A0ACB6QI83_9PLEO</name>
<comment type="caution">
    <text evidence="1">The sequence shown here is derived from an EMBL/GenBank/DDBJ whole genome shotgun (WGS) entry which is preliminary data.</text>
</comment>
<evidence type="ECO:0000313" key="2">
    <source>
        <dbReference type="Proteomes" id="UP000799755"/>
    </source>
</evidence>
<evidence type="ECO:0000313" key="1">
    <source>
        <dbReference type="EMBL" id="KAF2466708.1"/>
    </source>
</evidence>
<reference evidence="1" key="1">
    <citation type="journal article" date="2020" name="Stud. Mycol.">
        <title>101 Dothideomycetes genomes: a test case for predicting lifestyles and emergence of pathogens.</title>
        <authorList>
            <person name="Haridas S."/>
            <person name="Albert R."/>
            <person name="Binder M."/>
            <person name="Bloem J."/>
            <person name="Labutti K."/>
            <person name="Salamov A."/>
            <person name="Andreopoulos B."/>
            <person name="Baker S."/>
            <person name="Barry K."/>
            <person name="Bills G."/>
            <person name="Bluhm B."/>
            <person name="Cannon C."/>
            <person name="Castanera R."/>
            <person name="Culley D."/>
            <person name="Daum C."/>
            <person name="Ezra D."/>
            <person name="Gonzalez J."/>
            <person name="Henrissat B."/>
            <person name="Kuo A."/>
            <person name="Liang C."/>
            <person name="Lipzen A."/>
            <person name="Lutzoni F."/>
            <person name="Magnuson J."/>
            <person name="Mondo S."/>
            <person name="Nolan M."/>
            <person name="Ohm R."/>
            <person name="Pangilinan J."/>
            <person name="Park H.-J."/>
            <person name="Ramirez L."/>
            <person name="Alfaro M."/>
            <person name="Sun H."/>
            <person name="Tritt A."/>
            <person name="Yoshinaga Y."/>
            <person name="Zwiers L.-H."/>
            <person name="Turgeon B."/>
            <person name="Goodwin S."/>
            <person name="Spatafora J."/>
            <person name="Crous P."/>
            <person name="Grigoriev I."/>
        </authorList>
    </citation>
    <scope>NUCLEOTIDE SEQUENCE</scope>
    <source>
        <strain evidence="1">ATCC 200398</strain>
    </source>
</reference>
<gene>
    <name evidence="1" type="ORF">BDR25DRAFT_359221</name>
</gene>
<accession>A0ACB6QI83</accession>
<dbReference type="Proteomes" id="UP000799755">
    <property type="component" value="Unassembled WGS sequence"/>
</dbReference>
<dbReference type="EMBL" id="MU003523">
    <property type="protein sequence ID" value="KAF2466708.1"/>
    <property type="molecule type" value="Genomic_DNA"/>
</dbReference>
<organism evidence="1 2">
    <name type="scientific">Lindgomyces ingoldianus</name>
    <dbReference type="NCBI Taxonomy" id="673940"/>
    <lineage>
        <taxon>Eukaryota</taxon>
        <taxon>Fungi</taxon>
        <taxon>Dikarya</taxon>
        <taxon>Ascomycota</taxon>
        <taxon>Pezizomycotina</taxon>
        <taxon>Dothideomycetes</taxon>
        <taxon>Pleosporomycetidae</taxon>
        <taxon>Pleosporales</taxon>
        <taxon>Lindgomycetaceae</taxon>
        <taxon>Lindgomyces</taxon>
    </lineage>
</organism>